<dbReference type="EMBL" id="AP035881">
    <property type="protein sequence ID" value="BFP47139.1"/>
    <property type="molecule type" value="Genomic_DNA"/>
</dbReference>
<proteinExistence type="predicted"/>
<protein>
    <submittedName>
        <fullName evidence="1">Uncharacterized protein</fullName>
    </submittedName>
</protein>
<dbReference type="RefSeq" id="WP_407989520.1">
    <property type="nucleotide sequence ID" value="NZ_AP035881.2"/>
</dbReference>
<accession>A0AB33K0U8</accession>
<dbReference type="AlphaFoldDB" id="A0AB33K0U8"/>
<reference evidence="1" key="1">
    <citation type="submission" date="2024-07" db="EMBL/GenBank/DDBJ databases">
        <title>Complete genome sequences of cellulolytic bacteria, Kitasatospora sp. CMC57 and Streptomyces sp. CMC78, isolated from Japanese agricultural soil.</title>
        <authorList>
            <person name="Hashimoto T."/>
            <person name="Ito M."/>
            <person name="Iwamoto M."/>
            <person name="Fukahori D."/>
            <person name="Shoda T."/>
            <person name="Sakoda M."/>
            <person name="Morohoshi T."/>
            <person name="Mitsuboshi M."/>
            <person name="Nishizawa T."/>
        </authorList>
    </citation>
    <scope>NUCLEOTIDE SEQUENCE</scope>
    <source>
        <strain evidence="1">CMC57</strain>
    </source>
</reference>
<evidence type="ECO:0000313" key="1">
    <source>
        <dbReference type="EMBL" id="BFP47139.1"/>
    </source>
</evidence>
<gene>
    <name evidence="1" type="ORF">KCMC57_35070</name>
</gene>
<organism evidence="1">
    <name type="scientific">Kitasatospora sp. CMC57</name>
    <dbReference type="NCBI Taxonomy" id="3231513"/>
    <lineage>
        <taxon>Bacteria</taxon>
        <taxon>Bacillati</taxon>
        <taxon>Actinomycetota</taxon>
        <taxon>Actinomycetes</taxon>
        <taxon>Kitasatosporales</taxon>
        <taxon>Streptomycetaceae</taxon>
        <taxon>Kitasatospora</taxon>
    </lineage>
</organism>
<name>A0AB33K0U8_9ACTN</name>
<sequence length="60" mass="6796">MTHNDVVRRAAYPQPTLSVRPLTLRSLAGQLDPVPAEPYLRSLERPLHPRSLHRICEGGR</sequence>